<feature type="non-terminal residue" evidence="1">
    <location>
        <position position="114"/>
    </location>
</feature>
<dbReference type="AlphaFoldDB" id="A0A9N7V5Y8"/>
<accession>A0A9N7V5Y8</accession>
<keyword evidence="2" id="KW-1185">Reference proteome</keyword>
<sequence length="114" mass="12580">SCSRSEGETNVTQNHLIFTVTVSSTNQRHLHYTLRIVGNVVRLLDILLLPSLCRRSAAALPPLCRRSAVALPSLCRRSAVALPSLCRRSAAHRDFNLSLEFGSVNTRIRSTSSH</sequence>
<evidence type="ECO:0000313" key="1">
    <source>
        <dbReference type="EMBL" id="CAB1444736.1"/>
    </source>
</evidence>
<proteinExistence type="predicted"/>
<comment type="caution">
    <text evidence="1">The sequence shown here is derived from an EMBL/GenBank/DDBJ whole genome shotgun (WGS) entry which is preliminary data.</text>
</comment>
<protein>
    <submittedName>
        <fullName evidence="1">Uncharacterized protein</fullName>
    </submittedName>
</protein>
<dbReference type="Proteomes" id="UP001153269">
    <property type="component" value="Unassembled WGS sequence"/>
</dbReference>
<name>A0A9N7V5Y8_PLEPL</name>
<gene>
    <name evidence="1" type="ORF">PLEPLA_LOCUS32454</name>
</gene>
<dbReference type="EMBL" id="CADEAL010003444">
    <property type="protein sequence ID" value="CAB1444736.1"/>
    <property type="molecule type" value="Genomic_DNA"/>
</dbReference>
<evidence type="ECO:0000313" key="2">
    <source>
        <dbReference type="Proteomes" id="UP001153269"/>
    </source>
</evidence>
<reference evidence="1" key="1">
    <citation type="submission" date="2020-03" db="EMBL/GenBank/DDBJ databases">
        <authorList>
            <person name="Weist P."/>
        </authorList>
    </citation>
    <scope>NUCLEOTIDE SEQUENCE</scope>
</reference>
<organism evidence="1 2">
    <name type="scientific">Pleuronectes platessa</name>
    <name type="common">European plaice</name>
    <dbReference type="NCBI Taxonomy" id="8262"/>
    <lineage>
        <taxon>Eukaryota</taxon>
        <taxon>Metazoa</taxon>
        <taxon>Chordata</taxon>
        <taxon>Craniata</taxon>
        <taxon>Vertebrata</taxon>
        <taxon>Euteleostomi</taxon>
        <taxon>Actinopterygii</taxon>
        <taxon>Neopterygii</taxon>
        <taxon>Teleostei</taxon>
        <taxon>Neoteleostei</taxon>
        <taxon>Acanthomorphata</taxon>
        <taxon>Carangaria</taxon>
        <taxon>Pleuronectiformes</taxon>
        <taxon>Pleuronectoidei</taxon>
        <taxon>Pleuronectidae</taxon>
        <taxon>Pleuronectes</taxon>
    </lineage>
</organism>